<evidence type="ECO:0000313" key="12">
    <source>
        <dbReference type="Proteomes" id="UP001605989"/>
    </source>
</evidence>
<dbReference type="AlphaFoldDB" id="A0A848BPA4"/>
<evidence type="ECO:0000256" key="7">
    <source>
        <dbReference type="RuleBase" id="RU363032"/>
    </source>
</evidence>
<evidence type="ECO:0000313" key="10">
    <source>
        <dbReference type="EMBL" id="NME27125.1"/>
    </source>
</evidence>
<reference evidence="10 11" key="1">
    <citation type="submission" date="2020-04" db="EMBL/GenBank/DDBJ databases">
        <authorList>
            <person name="Hitch T.C.A."/>
            <person name="Wylensek D."/>
            <person name="Clavel T."/>
        </authorList>
    </citation>
    <scope>NUCLEOTIDE SEQUENCE [LARGE SCALE GENOMIC DNA]</scope>
    <source>
        <strain evidence="10 11">Oil-RF-744-FAT-WT-6-1</strain>
    </source>
</reference>
<dbReference type="GO" id="GO:0005886">
    <property type="term" value="C:plasma membrane"/>
    <property type="evidence" value="ECO:0007669"/>
    <property type="project" value="UniProtKB-SubCell"/>
</dbReference>
<dbReference type="InterPro" id="IPR000515">
    <property type="entry name" value="MetI-like"/>
</dbReference>
<comment type="subcellular location">
    <subcellularLocation>
        <location evidence="1 7">Cell membrane</location>
        <topology evidence="1 7">Multi-pass membrane protein</topology>
    </subcellularLocation>
</comment>
<evidence type="ECO:0000256" key="1">
    <source>
        <dbReference type="ARBA" id="ARBA00004651"/>
    </source>
</evidence>
<comment type="caution">
    <text evidence="10">The sequence shown here is derived from an EMBL/GenBank/DDBJ whole genome shotgun (WGS) entry which is preliminary data.</text>
</comment>
<feature type="transmembrane region" description="Helical" evidence="7">
    <location>
        <begin position="9"/>
        <end position="30"/>
    </location>
</feature>
<evidence type="ECO:0000256" key="3">
    <source>
        <dbReference type="ARBA" id="ARBA00022475"/>
    </source>
</evidence>
<evidence type="ECO:0000256" key="6">
    <source>
        <dbReference type="ARBA" id="ARBA00023136"/>
    </source>
</evidence>
<dbReference type="SUPFAM" id="SSF161098">
    <property type="entry name" value="MetI-like"/>
    <property type="match status" value="1"/>
</dbReference>
<dbReference type="RefSeq" id="WP_059077085.1">
    <property type="nucleotide sequence ID" value="NZ_CP011940.1"/>
</dbReference>
<feature type="domain" description="ABC transmembrane type-1" evidence="8">
    <location>
        <begin position="73"/>
        <end position="258"/>
    </location>
</feature>
<dbReference type="Proteomes" id="UP000591071">
    <property type="component" value="Unassembled WGS sequence"/>
</dbReference>
<proteinExistence type="inferred from homology"/>
<dbReference type="GO" id="GO:0055085">
    <property type="term" value="P:transmembrane transport"/>
    <property type="evidence" value="ECO:0007669"/>
    <property type="project" value="InterPro"/>
</dbReference>
<dbReference type="KEGG" id="mhw:ACT01_03375"/>
<sequence>MYLTKQRRFYFFLSLILVILATSLLADYMMPFGPYDQNLTMALRPPDAIHWLGTDRYGRDMLSRTLAGARTTVCTALAVALTTSSFGAFIGLICGYHKGKATTILLRLTDVFLAFPSMVFAIAVAGILGGGTFNAAAAIAAVAWPKYTRLVRNQVLPLRHEYYIEAALMSGFSPLKILLVQILPEIIGPVLITAALDIGTIITEIAGLSFLGLGAAPPAAEWGSMMSGARNLLQTAPWTIFVPGAAIFITVAIFQLFADSLRDLADSKTTR</sequence>
<dbReference type="OrthoDB" id="9797472at2"/>
<evidence type="ECO:0000313" key="9">
    <source>
        <dbReference type="EMBL" id="MFG6272695.1"/>
    </source>
</evidence>
<feature type="transmembrane region" description="Helical" evidence="7">
    <location>
        <begin position="118"/>
        <end position="142"/>
    </location>
</feature>
<organism evidence="10 11">
    <name type="scientific">Megasphaera hexanoica</name>
    <dbReference type="NCBI Taxonomy" id="1675036"/>
    <lineage>
        <taxon>Bacteria</taxon>
        <taxon>Bacillati</taxon>
        <taxon>Bacillota</taxon>
        <taxon>Negativicutes</taxon>
        <taxon>Veillonellales</taxon>
        <taxon>Veillonellaceae</taxon>
        <taxon>Megasphaera</taxon>
    </lineage>
</organism>
<dbReference type="CDD" id="cd06261">
    <property type="entry name" value="TM_PBP2"/>
    <property type="match status" value="1"/>
</dbReference>
<gene>
    <name evidence="9" type="ORF">ACGTZG_05775</name>
    <name evidence="10" type="ORF">HF872_00585</name>
</gene>
<dbReference type="Pfam" id="PF00528">
    <property type="entry name" value="BPD_transp_1"/>
    <property type="match status" value="1"/>
</dbReference>
<evidence type="ECO:0000256" key="2">
    <source>
        <dbReference type="ARBA" id="ARBA00022448"/>
    </source>
</evidence>
<evidence type="ECO:0000256" key="5">
    <source>
        <dbReference type="ARBA" id="ARBA00022989"/>
    </source>
</evidence>
<keyword evidence="2 7" id="KW-0813">Transport</keyword>
<accession>A0A848BPA4</accession>
<dbReference type="Proteomes" id="UP001605989">
    <property type="component" value="Unassembled WGS sequence"/>
</dbReference>
<reference evidence="9 12" key="2">
    <citation type="submission" date="2024-10" db="EMBL/GenBank/DDBJ databases">
        <authorList>
            <person name="Sang B.-I."/>
            <person name="Prabhaharan D."/>
        </authorList>
    </citation>
    <scope>NUCLEOTIDE SEQUENCE [LARGE SCALE GENOMIC DNA]</scope>
    <source>
        <strain evidence="9 12">MH</strain>
    </source>
</reference>
<dbReference type="PANTHER" id="PTHR43386:SF25">
    <property type="entry name" value="PEPTIDE ABC TRANSPORTER PERMEASE PROTEIN"/>
    <property type="match status" value="1"/>
</dbReference>
<dbReference type="PROSITE" id="PS50928">
    <property type="entry name" value="ABC_TM1"/>
    <property type="match status" value="1"/>
</dbReference>
<dbReference type="InterPro" id="IPR050366">
    <property type="entry name" value="BP-dependent_transpt_permease"/>
</dbReference>
<keyword evidence="12" id="KW-1185">Reference proteome</keyword>
<dbReference type="EMBL" id="JBIEKR010000004">
    <property type="protein sequence ID" value="MFG6272695.1"/>
    <property type="molecule type" value="Genomic_DNA"/>
</dbReference>
<feature type="transmembrane region" description="Helical" evidence="7">
    <location>
        <begin position="76"/>
        <end position="97"/>
    </location>
</feature>
<keyword evidence="4 7" id="KW-0812">Transmembrane</keyword>
<keyword evidence="5 7" id="KW-1133">Transmembrane helix</keyword>
<keyword evidence="3" id="KW-1003">Cell membrane</keyword>
<dbReference type="InterPro" id="IPR035906">
    <property type="entry name" value="MetI-like_sf"/>
</dbReference>
<dbReference type="Gene3D" id="1.10.3720.10">
    <property type="entry name" value="MetI-like"/>
    <property type="match status" value="1"/>
</dbReference>
<feature type="transmembrane region" description="Helical" evidence="7">
    <location>
        <begin position="190"/>
        <end position="216"/>
    </location>
</feature>
<dbReference type="EMBL" id="JABAFG010000001">
    <property type="protein sequence ID" value="NME27125.1"/>
    <property type="molecule type" value="Genomic_DNA"/>
</dbReference>
<dbReference type="PANTHER" id="PTHR43386">
    <property type="entry name" value="OLIGOPEPTIDE TRANSPORT SYSTEM PERMEASE PROTEIN APPC"/>
    <property type="match status" value="1"/>
</dbReference>
<name>A0A848BPA4_9FIRM</name>
<comment type="similarity">
    <text evidence="7">Belongs to the binding-protein-dependent transport system permease family.</text>
</comment>
<keyword evidence="6 7" id="KW-0472">Membrane</keyword>
<evidence type="ECO:0000313" key="11">
    <source>
        <dbReference type="Proteomes" id="UP000591071"/>
    </source>
</evidence>
<evidence type="ECO:0000259" key="8">
    <source>
        <dbReference type="PROSITE" id="PS50928"/>
    </source>
</evidence>
<evidence type="ECO:0000256" key="4">
    <source>
        <dbReference type="ARBA" id="ARBA00022692"/>
    </source>
</evidence>
<protein>
    <submittedName>
        <fullName evidence="10">ABC transporter permease</fullName>
    </submittedName>
</protein>
<feature type="transmembrane region" description="Helical" evidence="7">
    <location>
        <begin position="236"/>
        <end position="258"/>
    </location>
</feature>